<dbReference type="AlphaFoldDB" id="A0AAT9FM41"/>
<name>A0AAT9FM41_9BACT</name>
<dbReference type="GO" id="GO:0006027">
    <property type="term" value="P:glycosaminoglycan catabolic process"/>
    <property type="evidence" value="ECO:0007669"/>
    <property type="project" value="InterPro"/>
</dbReference>
<reference evidence="3" key="1">
    <citation type="submission" date="2024-07" db="EMBL/GenBank/DDBJ databases">
        <title>Complete genome sequence of Verrucomicrobiaceae bacterium NT6N.</title>
        <authorList>
            <person name="Huang C."/>
            <person name="Takami H."/>
            <person name="Hamasaki K."/>
        </authorList>
    </citation>
    <scope>NUCLEOTIDE SEQUENCE</scope>
    <source>
        <strain evidence="3">NT6N</strain>
    </source>
</reference>
<dbReference type="InterPro" id="IPR039174">
    <property type="entry name" value="Chondroitin_ABC_lyase"/>
</dbReference>
<feature type="domain" description="Polysaccharide lyase family 8 central" evidence="2">
    <location>
        <begin position="78"/>
        <end position="205"/>
    </location>
</feature>
<dbReference type="PANTHER" id="PTHR37322:SF3">
    <property type="entry name" value="CHONDROITIN SULFATE ABC EXOLYASE"/>
    <property type="match status" value="1"/>
</dbReference>
<dbReference type="SUPFAM" id="SSF49863">
    <property type="entry name" value="Hyaluronate lyase-like, C-terminal domain"/>
    <property type="match status" value="1"/>
</dbReference>
<keyword evidence="1" id="KW-0456">Lyase</keyword>
<dbReference type="InterPro" id="IPR014718">
    <property type="entry name" value="GH-type_carb-bd"/>
</dbReference>
<dbReference type="InterPro" id="IPR011013">
    <property type="entry name" value="Gal_mutarotase_sf_dom"/>
</dbReference>
<dbReference type="GO" id="GO:0016829">
    <property type="term" value="F:lyase activity"/>
    <property type="evidence" value="ECO:0007669"/>
    <property type="project" value="UniProtKB-KW"/>
</dbReference>
<evidence type="ECO:0000259" key="2">
    <source>
        <dbReference type="Pfam" id="PF02278"/>
    </source>
</evidence>
<gene>
    <name evidence="3" type="ORF">NT6N_20680</name>
</gene>
<dbReference type="GO" id="GO:0005975">
    <property type="term" value="P:carbohydrate metabolic process"/>
    <property type="evidence" value="ECO:0007669"/>
    <property type="project" value="InterPro"/>
</dbReference>
<evidence type="ECO:0000256" key="1">
    <source>
        <dbReference type="ARBA" id="ARBA00023239"/>
    </source>
</evidence>
<dbReference type="PANTHER" id="PTHR37322">
    <property type="match status" value="1"/>
</dbReference>
<dbReference type="InterPro" id="IPR011071">
    <property type="entry name" value="Lyase_8-like_C"/>
</dbReference>
<sequence length="350" mass="38101">MTPKSSYLGVALVAWLTIALPVIAEPTPTPLPEGQIKAHRIASDVFNPGWDWSRFPGATVTRLSLDKAELLVMALNRNAKSNPANSGLKAQKSFHCFNDIIVCLGSSISHPNSKDPVETLLFQQHLKKADHPIGINGKDVSALPYDKTFTSPTLLCDVVGNYYHIPGKQDLRISRQSSHTNSHQARAWLDHGTQTKNASYHYSVLVSPNKERVEAWKNSRGYTLLRHDSGAHIVAAGNTTSYALFKAGKAEAVPQEGKPNPAVIKVSAPCLIITKLEENTLKLYLTGSDLRTPSEEDEIFNSKGNGPIIVTLNGPYTLQSGIGVAATTVDGKTTLNFNTDRGRTLRCVLK</sequence>
<evidence type="ECO:0000313" key="3">
    <source>
        <dbReference type="EMBL" id="BDS07028.1"/>
    </source>
</evidence>
<dbReference type="InterPro" id="IPR003159">
    <property type="entry name" value="Lyase_8_central_dom"/>
</dbReference>
<dbReference type="GO" id="GO:0030246">
    <property type="term" value="F:carbohydrate binding"/>
    <property type="evidence" value="ECO:0007669"/>
    <property type="project" value="InterPro"/>
</dbReference>
<accession>A0AAT9FM41</accession>
<organism evidence="3">
    <name type="scientific">Oceaniferula spumae</name>
    <dbReference type="NCBI Taxonomy" id="2979115"/>
    <lineage>
        <taxon>Bacteria</taxon>
        <taxon>Pseudomonadati</taxon>
        <taxon>Verrucomicrobiota</taxon>
        <taxon>Verrucomicrobiia</taxon>
        <taxon>Verrucomicrobiales</taxon>
        <taxon>Verrucomicrobiaceae</taxon>
        <taxon>Oceaniferula</taxon>
    </lineage>
</organism>
<dbReference type="Pfam" id="PF02278">
    <property type="entry name" value="Lyase_8"/>
    <property type="match status" value="1"/>
</dbReference>
<dbReference type="Gene3D" id="2.60.220.10">
    <property type="entry name" value="Polysaccharide lyase family 8-like, C-terminal"/>
    <property type="match status" value="1"/>
</dbReference>
<dbReference type="GO" id="GO:0005576">
    <property type="term" value="C:extracellular region"/>
    <property type="evidence" value="ECO:0007669"/>
    <property type="project" value="InterPro"/>
</dbReference>
<dbReference type="KEGG" id="osu:NT6N_20680"/>
<dbReference type="EMBL" id="AP026866">
    <property type="protein sequence ID" value="BDS07028.1"/>
    <property type="molecule type" value="Genomic_DNA"/>
</dbReference>
<dbReference type="SUPFAM" id="SSF74650">
    <property type="entry name" value="Galactose mutarotase-like"/>
    <property type="match status" value="1"/>
</dbReference>
<protein>
    <recommendedName>
        <fullName evidence="2">Polysaccharide lyase family 8 central domain-containing protein</fullName>
    </recommendedName>
</protein>
<dbReference type="Gene3D" id="2.70.98.10">
    <property type="match status" value="1"/>
</dbReference>
<proteinExistence type="predicted"/>